<comment type="caution">
    <text evidence="1">The sequence shown here is derived from an EMBL/GenBank/DDBJ whole genome shotgun (WGS) entry which is preliminary data.</text>
</comment>
<evidence type="ECO:0000313" key="2">
    <source>
        <dbReference type="Proteomes" id="UP000799754"/>
    </source>
</evidence>
<reference evidence="1" key="1">
    <citation type="journal article" date="2020" name="Stud. Mycol.">
        <title>101 Dothideomycetes genomes: a test case for predicting lifestyles and emergence of pathogens.</title>
        <authorList>
            <person name="Haridas S."/>
            <person name="Albert R."/>
            <person name="Binder M."/>
            <person name="Bloem J."/>
            <person name="Labutti K."/>
            <person name="Salamov A."/>
            <person name="Andreopoulos B."/>
            <person name="Baker S."/>
            <person name="Barry K."/>
            <person name="Bills G."/>
            <person name="Bluhm B."/>
            <person name="Cannon C."/>
            <person name="Castanera R."/>
            <person name="Culley D."/>
            <person name="Daum C."/>
            <person name="Ezra D."/>
            <person name="Gonzalez J."/>
            <person name="Henrissat B."/>
            <person name="Kuo A."/>
            <person name="Liang C."/>
            <person name="Lipzen A."/>
            <person name="Lutzoni F."/>
            <person name="Magnuson J."/>
            <person name="Mondo S."/>
            <person name="Nolan M."/>
            <person name="Ohm R."/>
            <person name="Pangilinan J."/>
            <person name="Park H.-J."/>
            <person name="Ramirez L."/>
            <person name="Alfaro M."/>
            <person name="Sun H."/>
            <person name="Tritt A."/>
            <person name="Yoshinaga Y."/>
            <person name="Zwiers L.-H."/>
            <person name="Turgeon B."/>
            <person name="Goodwin S."/>
            <person name="Spatafora J."/>
            <person name="Crous P."/>
            <person name="Grigoriev I."/>
        </authorList>
    </citation>
    <scope>NUCLEOTIDE SEQUENCE</scope>
    <source>
        <strain evidence="1">CBS 525.71</strain>
    </source>
</reference>
<name>A0ACB6RZU3_9PLEO</name>
<proteinExistence type="predicted"/>
<organism evidence="1 2">
    <name type="scientific">Macroventuria anomochaeta</name>
    <dbReference type="NCBI Taxonomy" id="301207"/>
    <lineage>
        <taxon>Eukaryota</taxon>
        <taxon>Fungi</taxon>
        <taxon>Dikarya</taxon>
        <taxon>Ascomycota</taxon>
        <taxon>Pezizomycotina</taxon>
        <taxon>Dothideomycetes</taxon>
        <taxon>Pleosporomycetidae</taxon>
        <taxon>Pleosporales</taxon>
        <taxon>Pleosporineae</taxon>
        <taxon>Didymellaceae</taxon>
        <taxon>Macroventuria</taxon>
    </lineage>
</organism>
<sequence length="1562" mass="178086">MGWANVDEEQELDYYSCDDMSILDNDNKYVQQLDIRDPQLREGDGDDSDDSDDADNSRTHGPMTIPEKRRAQNDIFGAFAANISAHVTQREVDDAASRSATEEQLSIRDILAQRETTVRITNPRDYQTELFQTAKNGNTIAVLDTGSGKTHIATLLLKHVLDEELETRAKGGVHKTAFFLVDSVNLVFQQTNVLKCGLDQGVESVCGAMGASLWRRPTWDTLFAKNMVIVCTAEVLSQCLMHAFISMAQINLLIFDEAHHAKGNHPYAQIMKDYYLHESDKTRRPRLFGMTASPVDVGGLNPEDVVEAAANLETMLCSKIVTVDEATLAANNISPPSEEVVLYDRLQSELETPFHNKVKAQYGNVKAFRKFFVKSKQTGSELGRWASDMYWAFAFADEQARKLQQREEFHYNNLNRENVNVEELDAKIQRLKDAATFVQGHDFGTPCLGSVDLSSKVLKLHEWLSMYYERSDEPRCIVFVEQRQTTRLLKLIFDHIGGPNLRCDVLVGVNSRAGEHNVSLRAQILTLSKFRRGELNCIFATSVAEEGLDIPQCNLVIRFDLYRTMIAYVQSRGRARHRNSKYLHMLENGNNDHYERLMQVKLDETVMRNFCKGIARDRLLDDLDDADDLDAFEDKLYLSFVDPVSGAKLTYRSSLSVLNHFVATLPTPIHEMHLQPTYVISAEVNTDPRDAHRTGFRCEVILPECSPVISMIGKVESRKTVARCSAAFSMCLELHKKGFLDSNLLPTISKSLPAMRNAHLALGVKKKGNYPMLIKPEFWKQDRGSVPQHLYLTIVDVDAGLDRPHQPFGLLTRSRFPHMPSFPVYLTDGRASNVVSQSLAAPLAISQEVLELVTKFTLRIYEDIYNKIYEYDVQKMSYWVVPLLSSRCESPPQYPSFEDIVDMAQVRKVYEQPNWQWAPGTSDDDILDKFYSNSVATHLKPQDPKFMDSILDYSDSKWLRSRDVNRWHQNQPVLNVEKIPFRRNHLARVEDKEQEVLDSLKTVICPEPMRVSNVATPFVVMCYILPAIIHRFESYLIALEACKHIDLKVSPALALEALTKDSDNTDEHGEENTNFRSGMGPNYERLEFLGDCFLKMATSISTFVLQPDENEFEFHVRRMLMLCNANLMDTAVGKKKFKFADGEERGLQLYNYVRTGAFSRRTWYPEGLKLLRGKGVGKSEDDWLKLTHKLGDKSIADVCEAFIGATFMQHHHAGKWSPLDWDETVKAVKLFANSPDHPQSKWSDYYAAYTMPQYQIAESTATQLDLARKIEAKHPYKFKYPRLLRSAFVHPSQPFMWEQIPNYQRLEFLGDSLLDMVFIMHLFYAYPDKDPQWLTEHKTPMVSNKFLGAVCVKLGWHTHIRQNTATLSFQIRDYVTEVQEAEREANGAVDYWVGVSEPPKCLADVIEAYVAAIFVDSEFDFNVVKDFFEHHLKPYFEDMTLDAYDDFASNHPTTRLSRLLSINLGCNDWRMGALETETCIPGKGKTVAAMVMIHNKVVFHSLGQSGRYARVRASQAALEVLDGLPPYEFRSRYGCDCVDEGEGEMVTEEKEKAMKERIGLSI</sequence>
<dbReference type="EMBL" id="MU006719">
    <property type="protein sequence ID" value="KAF2626787.1"/>
    <property type="molecule type" value="Genomic_DNA"/>
</dbReference>
<accession>A0ACB6RZU3</accession>
<protein>
    <submittedName>
        <fullName evidence="1">Dicer-like protein-like protein 1</fullName>
    </submittedName>
</protein>
<dbReference type="Proteomes" id="UP000799754">
    <property type="component" value="Unassembled WGS sequence"/>
</dbReference>
<keyword evidence="2" id="KW-1185">Reference proteome</keyword>
<evidence type="ECO:0000313" key="1">
    <source>
        <dbReference type="EMBL" id="KAF2626787.1"/>
    </source>
</evidence>
<gene>
    <name evidence="1" type="ORF">BU25DRAFT_440412</name>
</gene>